<organism evidence="2 3">
    <name type="scientific">Streptomyces luteosporeus</name>
    <dbReference type="NCBI Taxonomy" id="173856"/>
    <lineage>
        <taxon>Bacteria</taxon>
        <taxon>Bacillati</taxon>
        <taxon>Actinomycetota</taxon>
        <taxon>Actinomycetes</taxon>
        <taxon>Kitasatosporales</taxon>
        <taxon>Streptomycetaceae</taxon>
        <taxon>Streptomyces</taxon>
    </lineage>
</organism>
<feature type="region of interest" description="Disordered" evidence="1">
    <location>
        <begin position="266"/>
        <end position="328"/>
    </location>
</feature>
<dbReference type="Pfam" id="PF19934">
    <property type="entry name" value="DUF6397"/>
    <property type="match status" value="1"/>
</dbReference>
<comment type="caution">
    <text evidence="2">The sequence shown here is derived from an EMBL/GenBank/DDBJ whole genome shotgun (WGS) entry which is preliminary data.</text>
</comment>
<dbReference type="RefSeq" id="WP_344436393.1">
    <property type="nucleotide sequence ID" value="NZ_BAAASL010000012.1"/>
</dbReference>
<feature type="compositionally biased region" description="Basic and acidic residues" evidence="1">
    <location>
        <begin position="280"/>
        <end position="290"/>
    </location>
</feature>
<dbReference type="EMBL" id="BAAASL010000012">
    <property type="protein sequence ID" value="GAA2719010.1"/>
    <property type="molecule type" value="Genomic_DNA"/>
</dbReference>
<proteinExistence type="predicted"/>
<evidence type="ECO:0000256" key="1">
    <source>
        <dbReference type="SAM" id="MobiDB-lite"/>
    </source>
</evidence>
<accession>A0ABP6GAA4</accession>
<dbReference type="InterPro" id="IPR045652">
    <property type="entry name" value="DUF6397"/>
</dbReference>
<sequence>MAVQQEHVGHEVRRHEAWDDGVRQAQGRAEVPFARAARELGLGSREFELAVQLGEVRTAGPGPGGGQRVSRAEIERHRSATGFPEALRSRLWTVGTAEGAELLGIGAARFTRLARAGCFTPVKFYVNRYRVVVWHYLASELVDFAEASPDLLSGRIPAPLREALEEQPDRRPRGWRARRVAQLTAAAAGPWERAAAVAAVLDATDVASAAADARERACLEALRPVLARARPGARAAGEVTARLVLAADPDERDHYRHRLAAALAEARAGGPPPVPPEAGHATDRGADGPVRRAALAPPDGPGAGAGAGEPAGAPARRKGLWSWLRGRA</sequence>
<gene>
    <name evidence="2" type="ORF">GCM10010315_36090</name>
</gene>
<dbReference type="Proteomes" id="UP001500886">
    <property type="component" value="Unassembled WGS sequence"/>
</dbReference>
<keyword evidence="3" id="KW-1185">Reference proteome</keyword>
<reference evidence="3" key="1">
    <citation type="journal article" date="2019" name="Int. J. Syst. Evol. Microbiol.">
        <title>The Global Catalogue of Microorganisms (GCM) 10K type strain sequencing project: providing services to taxonomists for standard genome sequencing and annotation.</title>
        <authorList>
            <consortium name="The Broad Institute Genomics Platform"/>
            <consortium name="The Broad Institute Genome Sequencing Center for Infectious Disease"/>
            <person name="Wu L."/>
            <person name="Ma J."/>
        </authorList>
    </citation>
    <scope>NUCLEOTIDE SEQUENCE [LARGE SCALE GENOMIC DNA]</scope>
    <source>
        <strain evidence="3">JCM 4542</strain>
    </source>
</reference>
<evidence type="ECO:0000313" key="3">
    <source>
        <dbReference type="Proteomes" id="UP001500886"/>
    </source>
</evidence>
<evidence type="ECO:0000313" key="2">
    <source>
        <dbReference type="EMBL" id="GAA2719010.1"/>
    </source>
</evidence>
<protein>
    <submittedName>
        <fullName evidence="2">DUF6397 family protein</fullName>
    </submittedName>
</protein>
<name>A0ABP6GAA4_9ACTN</name>